<dbReference type="GO" id="GO:0005975">
    <property type="term" value="P:carbohydrate metabolic process"/>
    <property type="evidence" value="ECO:0007669"/>
    <property type="project" value="InterPro"/>
</dbReference>
<keyword evidence="3 7" id="KW-0378">Hydrolase</keyword>
<keyword evidence="14" id="KW-1185">Reference proteome</keyword>
<dbReference type="InterPro" id="IPR008979">
    <property type="entry name" value="Galactose-bd-like_sf"/>
</dbReference>
<dbReference type="OrthoDB" id="1657402at2759"/>
<dbReference type="InterPro" id="IPR048912">
    <property type="entry name" value="BetaGal1-like_ABD1"/>
</dbReference>
<dbReference type="Gene3D" id="2.60.120.260">
    <property type="entry name" value="Galactose-binding domain-like"/>
    <property type="match status" value="2"/>
</dbReference>
<dbReference type="PRINTS" id="PR00742">
    <property type="entry name" value="GLHYDRLASE35"/>
</dbReference>
<comment type="catalytic activity">
    <reaction evidence="7">
        <text>Hydrolysis of terminal non-reducing beta-D-galactose residues in beta-D-galactosides.</text>
        <dbReference type="EC" id="3.2.1.23"/>
    </reaction>
</comment>
<dbReference type="Pfam" id="PF21317">
    <property type="entry name" value="BetaGal_ABD_1"/>
    <property type="match status" value="1"/>
</dbReference>
<evidence type="ECO:0000256" key="7">
    <source>
        <dbReference type="RuleBase" id="RU000675"/>
    </source>
</evidence>
<dbReference type="InterPro" id="IPR048913">
    <property type="entry name" value="BetaGal_gal-bd"/>
</dbReference>
<dbReference type="InterPro" id="IPR019801">
    <property type="entry name" value="Glyco_hydro_35_CS"/>
</dbReference>
<evidence type="ECO:0000256" key="6">
    <source>
        <dbReference type="PIRSR" id="PIRSR006336-1"/>
    </source>
</evidence>
<dbReference type="InterPro" id="IPR031330">
    <property type="entry name" value="Gly_Hdrlase_35_cat"/>
</dbReference>
<dbReference type="FunFam" id="2.60.120.260:FF:000148">
    <property type="entry name" value="Beta-galactosidase, putative"/>
    <property type="match status" value="1"/>
</dbReference>
<feature type="domain" description="Glycoside hydrolase 35 catalytic" evidence="10">
    <location>
        <begin position="38"/>
        <end position="360"/>
    </location>
</feature>
<feature type="active site" description="Nucleophile" evidence="6">
    <location>
        <position position="268"/>
    </location>
</feature>
<dbReference type="FunCoup" id="A0A7R8UN85">
    <property type="interactions" value="291"/>
</dbReference>
<dbReference type="Pfam" id="PF01301">
    <property type="entry name" value="Glyco_hydro_35"/>
    <property type="match status" value="1"/>
</dbReference>
<evidence type="ECO:0000256" key="1">
    <source>
        <dbReference type="ARBA" id="ARBA00009809"/>
    </source>
</evidence>
<dbReference type="SUPFAM" id="SSF49785">
    <property type="entry name" value="Galactose-binding domain-like"/>
    <property type="match status" value="1"/>
</dbReference>
<evidence type="ECO:0000256" key="9">
    <source>
        <dbReference type="SAM" id="SignalP"/>
    </source>
</evidence>
<dbReference type="EC" id="3.2.1.23" evidence="7"/>
<gene>
    <name evidence="13" type="ORF">HERILL_LOCUS6905</name>
</gene>
<feature type="signal peptide" evidence="9">
    <location>
        <begin position="1"/>
        <end position="19"/>
    </location>
</feature>
<evidence type="ECO:0000259" key="10">
    <source>
        <dbReference type="Pfam" id="PF01301"/>
    </source>
</evidence>
<dbReference type="InterPro" id="IPR001944">
    <property type="entry name" value="Glycoside_Hdrlase_35"/>
</dbReference>
<protein>
    <recommendedName>
        <fullName evidence="7">Beta-galactosidase</fullName>
        <ecNumber evidence="7">3.2.1.23</ecNumber>
    </recommendedName>
</protein>
<keyword evidence="2 9" id="KW-0732">Signal</keyword>
<evidence type="ECO:0000256" key="4">
    <source>
        <dbReference type="ARBA" id="ARBA00023180"/>
    </source>
</evidence>
<keyword evidence="5 7" id="KW-0326">Glycosidase</keyword>
<evidence type="ECO:0000313" key="13">
    <source>
        <dbReference type="EMBL" id="CAD7083984.1"/>
    </source>
</evidence>
<proteinExistence type="inferred from homology"/>
<comment type="similarity">
    <text evidence="1 8">Belongs to the glycosyl hydrolase 35 family.</text>
</comment>
<evidence type="ECO:0000256" key="3">
    <source>
        <dbReference type="ARBA" id="ARBA00022801"/>
    </source>
</evidence>
<dbReference type="PROSITE" id="PS01182">
    <property type="entry name" value="GLYCOSYL_HYDROL_F35"/>
    <property type="match status" value="1"/>
</dbReference>
<reference evidence="13 14" key="1">
    <citation type="submission" date="2020-11" db="EMBL/GenBank/DDBJ databases">
        <authorList>
            <person name="Wallbank WR R."/>
            <person name="Pardo Diaz C."/>
            <person name="Kozak K."/>
            <person name="Martin S."/>
            <person name="Jiggins C."/>
            <person name="Moest M."/>
            <person name="Warren A I."/>
            <person name="Generalovic N T."/>
            <person name="Byers J.R.P. K."/>
            <person name="Montejo-Kovacevich G."/>
            <person name="Yen C E."/>
        </authorList>
    </citation>
    <scope>NUCLEOTIDE SEQUENCE [LARGE SCALE GENOMIC DNA]</scope>
</reference>
<evidence type="ECO:0000256" key="5">
    <source>
        <dbReference type="ARBA" id="ARBA00023295"/>
    </source>
</evidence>
<accession>A0A7R8UN85</accession>
<dbReference type="AlphaFoldDB" id="A0A7R8UN85"/>
<evidence type="ECO:0000313" key="14">
    <source>
        <dbReference type="Proteomes" id="UP000594454"/>
    </source>
</evidence>
<keyword evidence="4" id="KW-0325">Glycoprotein</keyword>
<dbReference type="SUPFAM" id="SSF51445">
    <property type="entry name" value="(Trans)glycosidases"/>
    <property type="match status" value="1"/>
</dbReference>
<dbReference type="GO" id="GO:0004565">
    <property type="term" value="F:beta-galactosidase activity"/>
    <property type="evidence" value="ECO:0007669"/>
    <property type="project" value="UniProtKB-EC"/>
</dbReference>
<dbReference type="PANTHER" id="PTHR23421">
    <property type="entry name" value="BETA-GALACTOSIDASE RELATED"/>
    <property type="match status" value="1"/>
</dbReference>
<organism evidence="13 14">
    <name type="scientific">Hermetia illucens</name>
    <name type="common">Black soldier fly</name>
    <dbReference type="NCBI Taxonomy" id="343691"/>
    <lineage>
        <taxon>Eukaryota</taxon>
        <taxon>Metazoa</taxon>
        <taxon>Ecdysozoa</taxon>
        <taxon>Arthropoda</taxon>
        <taxon>Hexapoda</taxon>
        <taxon>Insecta</taxon>
        <taxon>Pterygota</taxon>
        <taxon>Neoptera</taxon>
        <taxon>Endopterygota</taxon>
        <taxon>Diptera</taxon>
        <taxon>Brachycera</taxon>
        <taxon>Stratiomyomorpha</taxon>
        <taxon>Stratiomyidae</taxon>
        <taxon>Hermetiinae</taxon>
        <taxon>Hermetia</taxon>
    </lineage>
</organism>
<dbReference type="Proteomes" id="UP000594454">
    <property type="component" value="Chromosome 3"/>
</dbReference>
<dbReference type="InterPro" id="IPR026283">
    <property type="entry name" value="B-gal_1-like"/>
</dbReference>
<dbReference type="EMBL" id="LR899011">
    <property type="protein sequence ID" value="CAD7083984.1"/>
    <property type="molecule type" value="Genomic_DNA"/>
</dbReference>
<dbReference type="Gene3D" id="3.20.20.80">
    <property type="entry name" value="Glycosidases"/>
    <property type="match status" value="1"/>
</dbReference>
<sequence>MITVGSVLVLAASVALVFGLNITSRAPRQFTIDYNANTFLMDGVPFRYVSGSFHYFRALPETWRTKLRTMRAAGLNAVDTYVEWSLHNPKDGEYTFEGIADVENFIKIAQEEDLYVILRPGPYICAERDNGGLPYWLFKKYPNIKVRTNDEDYKKEVSIWFSKLMPKLQKYFYGNGGPIIMVQVENEYGIFHSCDKNYLNWLRDEFQIYVQEKALLFTTDIPDERISCGKIEGVFATTDFGIDRAHEMDKIWETLRTVQPNGPLVNSEFYPGWLTHWQEENQRRNADEVADTLKSMLEIGASVNFYMFFGGTNFGFTAGANDWGYGKYMADITSYDYDAPMDEAGDPTLKFVKIRNVIDQFFSLPAVSVPDPAPKMSLTAVDLKPIDLLLSESGRRNLVTKSQKARQPASFEELDQFSGLVIYEAQLPSLEIDPSLLTVNELADRAVVLIDQIFIGVLSRENGITALPISAGFGKILQIIVENQGRINFNKANDTKGILGKVEVQKFDGTKLEIVNWTSSSVPLEAQQISKLVDERKQEKVKIDSTGLLLQGPAIFYAEFTIIRDDIQDTYLDPSGWGKGVVFINGFNLGRYWPLVGPQITVYVPKDLLKKGVNRIVIVEYQKAPTDGRVSFTSTARLDDPNDECISGVLVTSLEVLAIDNGGSRCEVVEIGAEQTVIGTYFLVSEVVQSFR</sequence>
<dbReference type="InterPro" id="IPR017853">
    <property type="entry name" value="GH"/>
</dbReference>
<dbReference type="PIRSF" id="PIRSF006336">
    <property type="entry name" value="B-gal"/>
    <property type="match status" value="1"/>
</dbReference>
<dbReference type="InParanoid" id="A0A7R8UN85"/>
<evidence type="ECO:0000256" key="2">
    <source>
        <dbReference type="ARBA" id="ARBA00022729"/>
    </source>
</evidence>
<name>A0A7R8UN85_HERIL</name>
<dbReference type="FunFam" id="3.20.20.80:FF:000017">
    <property type="entry name" value="Beta-galactosidase"/>
    <property type="match status" value="1"/>
</dbReference>
<evidence type="ECO:0000259" key="12">
    <source>
        <dbReference type="Pfam" id="PF21467"/>
    </source>
</evidence>
<feature type="domain" description="Beta-galactosidase 1-like first all-beta" evidence="11">
    <location>
        <begin position="408"/>
        <end position="506"/>
    </location>
</feature>
<feature type="domain" description="Beta-galactosidase galactose-binding" evidence="12">
    <location>
        <begin position="554"/>
        <end position="614"/>
    </location>
</feature>
<feature type="active site" description="Proton donor" evidence="6">
    <location>
        <position position="187"/>
    </location>
</feature>
<feature type="chain" id="PRO_5031259410" description="Beta-galactosidase" evidence="9">
    <location>
        <begin position="20"/>
        <end position="692"/>
    </location>
</feature>
<evidence type="ECO:0000259" key="11">
    <source>
        <dbReference type="Pfam" id="PF21317"/>
    </source>
</evidence>
<evidence type="ECO:0000256" key="8">
    <source>
        <dbReference type="RuleBase" id="RU003679"/>
    </source>
</evidence>
<dbReference type="Pfam" id="PF21467">
    <property type="entry name" value="BetaGal_gal-bd"/>
    <property type="match status" value="1"/>
</dbReference>